<sequence length="82" mass="9053">MLRLIPTSFLDRASVNQFDYDLRFQVKSIRSIDRALAIQSRSGIRLRFQAIDTIGVGICTSRIAGLIADSGLRTCIAIAIVL</sequence>
<organism evidence="1 2">
    <name type="scientific">Cichorium intybus</name>
    <name type="common">Chicory</name>
    <dbReference type="NCBI Taxonomy" id="13427"/>
    <lineage>
        <taxon>Eukaryota</taxon>
        <taxon>Viridiplantae</taxon>
        <taxon>Streptophyta</taxon>
        <taxon>Embryophyta</taxon>
        <taxon>Tracheophyta</taxon>
        <taxon>Spermatophyta</taxon>
        <taxon>Magnoliopsida</taxon>
        <taxon>eudicotyledons</taxon>
        <taxon>Gunneridae</taxon>
        <taxon>Pentapetalae</taxon>
        <taxon>asterids</taxon>
        <taxon>campanulids</taxon>
        <taxon>Asterales</taxon>
        <taxon>Asteraceae</taxon>
        <taxon>Cichorioideae</taxon>
        <taxon>Cichorieae</taxon>
        <taxon>Cichoriinae</taxon>
        <taxon>Cichorium</taxon>
    </lineage>
</organism>
<accession>A0ACB9BIA2</accession>
<comment type="caution">
    <text evidence="1">The sequence shown here is derived from an EMBL/GenBank/DDBJ whole genome shotgun (WGS) entry which is preliminary data.</text>
</comment>
<evidence type="ECO:0000313" key="2">
    <source>
        <dbReference type="Proteomes" id="UP001055811"/>
    </source>
</evidence>
<proteinExistence type="predicted"/>
<reference evidence="1 2" key="2">
    <citation type="journal article" date="2022" name="Mol. Ecol. Resour.">
        <title>The genomes of chicory, endive, great burdock and yacon provide insights into Asteraceae paleo-polyploidization history and plant inulin production.</title>
        <authorList>
            <person name="Fan W."/>
            <person name="Wang S."/>
            <person name="Wang H."/>
            <person name="Wang A."/>
            <person name="Jiang F."/>
            <person name="Liu H."/>
            <person name="Zhao H."/>
            <person name="Xu D."/>
            <person name="Zhang Y."/>
        </authorList>
    </citation>
    <scope>NUCLEOTIDE SEQUENCE [LARGE SCALE GENOMIC DNA]</scope>
    <source>
        <strain evidence="2">cv. Punajuju</strain>
        <tissue evidence="1">Leaves</tissue>
    </source>
</reference>
<evidence type="ECO:0000313" key="1">
    <source>
        <dbReference type="EMBL" id="KAI3721576.1"/>
    </source>
</evidence>
<keyword evidence="2" id="KW-1185">Reference proteome</keyword>
<dbReference type="EMBL" id="CM042014">
    <property type="protein sequence ID" value="KAI3721576.1"/>
    <property type="molecule type" value="Genomic_DNA"/>
</dbReference>
<gene>
    <name evidence="1" type="ORF">L2E82_32592</name>
</gene>
<protein>
    <submittedName>
        <fullName evidence="1">Uncharacterized protein</fullName>
    </submittedName>
</protein>
<name>A0ACB9BIA2_CICIN</name>
<reference evidence="2" key="1">
    <citation type="journal article" date="2022" name="Mol. Ecol. Resour.">
        <title>The genomes of chicory, endive, great burdock and yacon provide insights into Asteraceae palaeo-polyploidization history and plant inulin production.</title>
        <authorList>
            <person name="Fan W."/>
            <person name="Wang S."/>
            <person name="Wang H."/>
            <person name="Wang A."/>
            <person name="Jiang F."/>
            <person name="Liu H."/>
            <person name="Zhao H."/>
            <person name="Xu D."/>
            <person name="Zhang Y."/>
        </authorList>
    </citation>
    <scope>NUCLEOTIDE SEQUENCE [LARGE SCALE GENOMIC DNA]</scope>
    <source>
        <strain evidence="2">cv. Punajuju</strain>
    </source>
</reference>
<dbReference type="Proteomes" id="UP001055811">
    <property type="component" value="Linkage Group LG06"/>
</dbReference>